<dbReference type="InterPro" id="IPR027417">
    <property type="entry name" value="P-loop_NTPase"/>
</dbReference>
<dbReference type="CDD" id="cd03268">
    <property type="entry name" value="ABC_BcrA_bacitracin_resist"/>
    <property type="match status" value="1"/>
</dbReference>
<dbReference type="Proteomes" id="UP000053271">
    <property type="component" value="Unassembled WGS sequence"/>
</dbReference>
<keyword evidence="7" id="KW-1185">Reference proteome</keyword>
<dbReference type="AlphaFoldDB" id="A0A101QU47"/>
<dbReference type="GeneID" id="91427479"/>
<name>A0A101QU47_9ACTN</name>
<accession>A0A101QU47</accession>
<dbReference type="SUPFAM" id="SSF52540">
    <property type="entry name" value="P-loop containing nucleoside triphosphate hydrolases"/>
    <property type="match status" value="1"/>
</dbReference>
<dbReference type="GO" id="GO:0016887">
    <property type="term" value="F:ATP hydrolysis activity"/>
    <property type="evidence" value="ECO:0007669"/>
    <property type="project" value="InterPro"/>
</dbReference>
<dbReference type="RefSeq" id="WP_067237196.1">
    <property type="nucleotide sequence ID" value="NZ_KQ948556.1"/>
</dbReference>
<evidence type="ECO:0000313" key="6">
    <source>
        <dbReference type="EMBL" id="KUN36080.1"/>
    </source>
</evidence>
<evidence type="ECO:0000256" key="4">
    <source>
        <dbReference type="ARBA" id="ARBA00022840"/>
    </source>
</evidence>
<dbReference type="PANTHER" id="PTHR43335:SF4">
    <property type="entry name" value="ABC TRANSPORTER, ATP-BINDING PROTEIN"/>
    <property type="match status" value="1"/>
</dbReference>
<dbReference type="EMBL" id="LMWS01000028">
    <property type="protein sequence ID" value="KUN36080.1"/>
    <property type="molecule type" value="Genomic_DNA"/>
</dbReference>
<keyword evidence="2" id="KW-0813">Transport</keyword>
<dbReference type="Pfam" id="PF00005">
    <property type="entry name" value="ABC_tran"/>
    <property type="match status" value="1"/>
</dbReference>
<evidence type="ECO:0000256" key="2">
    <source>
        <dbReference type="ARBA" id="ARBA00022448"/>
    </source>
</evidence>
<dbReference type="PROSITE" id="PS50893">
    <property type="entry name" value="ABC_TRANSPORTER_2"/>
    <property type="match status" value="1"/>
</dbReference>
<comment type="caution">
    <text evidence="6">The sequence shown here is derived from an EMBL/GenBank/DDBJ whole genome shotgun (WGS) entry which is preliminary data.</text>
</comment>
<dbReference type="STRING" id="68231.AQJ30_22970"/>
<keyword evidence="3" id="KW-0547">Nucleotide-binding</keyword>
<dbReference type="InterPro" id="IPR003593">
    <property type="entry name" value="AAA+_ATPase"/>
</dbReference>
<evidence type="ECO:0000256" key="1">
    <source>
        <dbReference type="ARBA" id="ARBA00005417"/>
    </source>
</evidence>
<dbReference type="PANTHER" id="PTHR43335">
    <property type="entry name" value="ABC TRANSPORTER, ATP-BINDING PROTEIN"/>
    <property type="match status" value="1"/>
</dbReference>
<sequence>MIELQGLTKRYGEKVAVNNLTFTVRPGIVTGFLGPNGAGKSTTMRMMLGLDRPTAGDVRIDGKHYDQLKDPLTYIGALLDAKAVHGGRSAFNHLLCLAQSNGIPRARVHEVLDTVGLTSVARKKAKGFSLGMGQRLGIAAALLGDPRILMFDEPVNGLDPEGIHWMRTLMKSLAAQGRTVFVSSHLMSEMALTADHLVVIGQGRLLADTSMADFIARNSRSYVRIRTPQRERLLDALHEAGVTVVEADGGVLEVDGGKAEQLGELAARHGVVLHELSPQQASLEEAFMQLTAESVEYHAHSDAPAAPQWGDDWKRD</sequence>
<evidence type="ECO:0000256" key="3">
    <source>
        <dbReference type="ARBA" id="ARBA00022741"/>
    </source>
</evidence>
<dbReference type="Gene3D" id="3.40.50.300">
    <property type="entry name" value="P-loop containing nucleotide triphosphate hydrolases"/>
    <property type="match status" value="1"/>
</dbReference>
<dbReference type="SMART" id="SM00382">
    <property type="entry name" value="AAA"/>
    <property type="match status" value="1"/>
</dbReference>
<reference evidence="6 7" key="1">
    <citation type="submission" date="2015-10" db="EMBL/GenBank/DDBJ databases">
        <title>Draft genome sequence of Streptomyces longwoodensis DSM 41677, type strain for the species Streptomyces longwoodensis.</title>
        <authorList>
            <person name="Ruckert C."/>
            <person name="Winkler A."/>
            <person name="Kalinowski J."/>
            <person name="Kampfer P."/>
            <person name="Glaeser S."/>
        </authorList>
    </citation>
    <scope>NUCLEOTIDE SEQUENCE [LARGE SCALE GENOMIC DNA]</scope>
    <source>
        <strain evidence="6 7">DSM 41677</strain>
    </source>
</reference>
<dbReference type="InterPro" id="IPR003439">
    <property type="entry name" value="ABC_transporter-like_ATP-bd"/>
</dbReference>
<keyword evidence="4 6" id="KW-0067">ATP-binding</keyword>
<dbReference type="GO" id="GO:0005524">
    <property type="term" value="F:ATP binding"/>
    <property type="evidence" value="ECO:0007669"/>
    <property type="project" value="UniProtKB-KW"/>
</dbReference>
<evidence type="ECO:0000259" key="5">
    <source>
        <dbReference type="PROSITE" id="PS50893"/>
    </source>
</evidence>
<feature type="domain" description="ABC transporter" evidence="5">
    <location>
        <begin position="2"/>
        <end position="227"/>
    </location>
</feature>
<proteinExistence type="inferred from homology"/>
<evidence type="ECO:0000313" key="7">
    <source>
        <dbReference type="Proteomes" id="UP000053271"/>
    </source>
</evidence>
<organism evidence="6 7">
    <name type="scientific">Streptomyces longwoodensis</name>
    <dbReference type="NCBI Taxonomy" id="68231"/>
    <lineage>
        <taxon>Bacteria</taxon>
        <taxon>Bacillati</taxon>
        <taxon>Actinomycetota</taxon>
        <taxon>Actinomycetes</taxon>
        <taxon>Kitasatosporales</taxon>
        <taxon>Streptomycetaceae</taxon>
        <taxon>Streptomyces</taxon>
    </lineage>
</organism>
<protein>
    <submittedName>
        <fullName evidence="6">Multidrug ABC transporter ATP-binding protein</fullName>
    </submittedName>
</protein>
<gene>
    <name evidence="6" type="ORF">AQJ30_22970</name>
</gene>
<comment type="similarity">
    <text evidence="1">Belongs to the ABC transporter superfamily.</text>
</comment>